<dbReference type="Proteomes" id="UP001197093">
    <property type="component" value="Unassembled WGS sequence"/>
</dbReference>
<organism evidence="1 2">
    <name type="scientific">Staphylotrichum longicolle</name>
    <dbReference type="NCBI Taxonomy" id="669026"/>
    <lineage>
        <taxon>Eukaryota</taxon>
        <taxon>Fungi</taxon>
        <taxon>Dikarya</taxon>
        <taxon>Ascomycota</taxon>
        <taxon>Pezizomycotina</taxon>
        <taxon>Sordariomycetes</taxon>
        <taxon>Sordariomycetidae</taxon>
        <taxon>Sordariales</taxon>
        <taxon>Chaetomiaceae</taxon>
        <taxon>Staphylotrichum</taxon>
    </lineage>
</organism>
<evidence type="ECO:0000313" key="2">
    <source>
        <dbReference type="Proteomes" id="UP001197093"/>
    </source>
</evidence>
<sequence>MKTLRDRANELARFKCLPTRTSNGGTACTCVVTEYRYHDRPNFAIDVVLFTEADLKEQLRKMLDAYRHNHFHSATMESENERKHWADQAKLAKDTFKAMFGDWCRRGFLSTEALSIHSSAGNDFAFYPCR</sequence>
<dbReference type="EMBL" id="JAHCVI010000004">
    <property type="protein sequence ID" value="KAG7286746.1"/>
    <property type="molecule type" value="Genomic_DNA"/>
</dbReference>
<dbReference type="AlphaFoldDB" id="A0AAD4ESU6"/>
<name>A0AAD4ESU6_9PEZI</name>
<protein>
    <submittedName>
        <fullName evidence="1">Uncharacterized protein</fullName>
    </submittedName>
</protein>
<proteinExistence type="predicted"/>
<keyword evidence="2" id="KW-1185">Reference proteome</keyword>
<comment type="caution">
    <text evidence="1">The sequence shown here is derived from an EMBL/GenBank/DDBJ whole genome shotgun (WGS) entry which is preliminary data.</text>
</comment>
<gene>
    <name evidence="1" type="ORF">NEMBOFW57_009060</name>
</gene>
<evidence type="ECO:0000313" key="1">
    <source>
        <dbReference type="EMBL" id="KAG7286746.1"/>
    </source>
</evidence>
<accession>A0AAD4ESU6</accession>
<reference evidence="1" key="1">
    <citation type="submission" date="2023-02" db="EMBL/GenBank/DDBJ databases">
        <authorList>
            <person name="Palmer J.M."/>
        </authorList>
    </citation>
    <scope>NUCLEOTIDE SEQUENCE</scope>
    <source>
        <strain evidence="1">FW57</strain>
    </source>
</reference>